<dbReference type="EMBL" id="FOXH01000002">
    <property type="protein sequence ID" value="SFP31167.1"/>
    <property type="molecule type" value="Genomic_DNA"/>
</dbReference>
<feature type="domain" description="DUF7793" evidence="1">
    <location>
        <begin position="21"/>
        <end position="131"/>
    </location>
</feature>
<dbReference type="Pfam" id="PF25056">
    <property type="entry name" value="DUF7793"/>
    <property type="match status" value="1"/>
</dbReference>
<dbReference type="InterPro" id="IPR056695">
    <property type="entry name" value="DUF7793"/>
</dbReference>
<sequence length="132" mass="14969">MKNIQIPDNAETFKSELGTYWFDETGILKSLSNNTRRTLENTGRNFELVRKISGGQKVCHMVYLVNSPKPDKATLRYVAQELPGVYKAMAIISKSGLGKIVMNIIFRLNPPTIPMKTFADEDEAIEWLKGYL</sequence>
<dbReference type="Gene3D" id="3.40.970.30">
    <property type="entry name" value="yp_829618.1 like domains"/>
    <property type="match status" value="1"/>
</dbReference>
<organism evidence="2 3">
    <name type="scientific">Pseudarcicella hirudinis</name>
    <dbReference type="NCBI Taxonomy" id="1079859"/>
    <lineage>
        <taxon>Bacteria</taxon>
        <taxon>Pseudomonadati</taxon>
        <taxon>Bacteroidota</taxon>
        <taxon>Cytophagia</taxon>
        <taxon>Cytophagales</taxon>
        <taxon>Flectobacillaceae</taxon>
        <taxon>Pseudarcicella</taxon>
    </lineage>
</organism>
<gene>
    <name evidence="2" type="ORF">SAMN04515674_102375</name>
</gene>
<evidence type="ECO:0000313" key="2">
    <source>
        <dbReference type="EMBL" id="SFP31167.1"/>
    </source>
</evidence>
<name>A0A1I5PB83_9BACT</name>
<dbReference type="Proteomes" id="UP000199306">
    <property type="component" value="Unassembled WGS sequence"/>
</dbReference>
<dbReference type="AlphaFoldDB" id="A0A1I5PB83"/>
<evidence type="ECO:0000259" key="1">
    <source>
        <dbReference type="Pfam" id="PF25056"/>
    </source>
</evidence>
<reference evidence="2 3" key="1">
    <citation type="submission" date="2016-10" db="EMBL/GenBank/DDBJ databases">
        <authorList>
            <person name="de Groot N.N."/>
        </authorList>
    </citation>
    <scope>NUCLEOTIDE SEQUENCE [LARGE SCALE GENOMIC DNA]</scope>
    <source>
        <strain evidence="3">E92,LMG 26720,CCM 7988</strain>
    </source>
</reference>
<dbReference type="RefSeq" id="WP_092013093.1">
    <property type="nucleotide sequence ID" value="NZ_FOXH01000002.1"/>
</dbReference>
<proteinExistence type="predicted"/>
<keyword evidence="3" id="KW-1185">Reference proteome</keyword>
<accession>A0A1I5PB83</accession>
<evidence type="ECO:0000313" key="3">
    <source>
        <dbReference type="Proteomes" id="UP000199306"/>
    </source>
</evidence>
<protein>
    <recommendedName>
        <fullName evidence="1">DUF7793 domain-containing protein</fullName>
    </recommendedName>
</protein>
<dbReference type="OrthoDB" id="1358466at2"/>